<dbReference type="PANTHER" id="PTHR10528">
    <property type="entry name" value="AF4/FMR2 FAMILY MEMBER"/>
    <property type="match status" value="1"/>
</dbReference>
<evidence type="ECO:0000256" key="4">
    <source>
        <dbReference type="ARBA" id="ARBA00022473"/>
    </source>
</evidence>
<feature type="compositionally biased region" description="Low complexity" evidence="13">
    <location>
        <begin position="663"/>
        <end position="676"/>
    </location>
</feature>
<feature type="region of interest" description="Disordered" evidence="13">
    <location>
        <begin position="42"/>
        <end position="172"/>
    </location>
</feature>
<feature type="compositionally biased region" description="Basic and acidic residues" evidence="13">
    <location>
        <begin position="99"/>
        <end position="128"/>
    </location>
</feature>
<evidence type="ECO:0000313" key="16">
    <source>
        <dbReference type="Proteomes" id="UP001164746"/>
    </source>
</evidence>
<feature type="compositionally biased region" description="Basic and acidic residues" evidence="13">
    <location>
        <begin position="522"/>
        <end position="537"/>
    </location>
</feature>
<feature type="compositionally biased region" description="Basic and acidic residues" evidence="13">
    <location>
        <begin position="748"/>
        <end position="763"/>
    </location>
</feature>
<feature type="compositionally biased region" description="Acidic residues" evidence="13">
    <location>
        <begin position="501"/>
        <end position="521"/>
    </location>
</feature>
<evidence type="ECO:0000259" key="14">
    <source>
        <dbReference type="Pfam" id="PF18876"/>
    </source>
</evidence>
<keyword evidence="7" id="KW-0805">Transcription regulation</keyword>
<evidence type="ECO:0000256" key="11">
    <source>
        <dbReference type="ARBA" id="ARBA00024653"/>
    </source>
</evidence>
<protein>
    <recommendedName>
        <fullName evidence="3">AF4/FMR2 family member lilli</fullName>
    </recommendedName>
    <alternativeName>
        <fullName evidence="12">Protein lilliputian</fullName>
    </alternativeName>
</protein>
<dbReference type="PANTHER" id="PTHR10528:SF17">
    <property type="entry name" value="AF4_FMR2 FAMILY MEMBER LILLI"/>
    <property type="match status" value="1"/>
</dbReference>
<comment type="function">
    <text evidence="11">Has a role in transcriptional regulation. Acts in parallel with the Ras/MAPK and the PI3K/PKB pathways in the control of cell identity and cellular growth. Essential for regulation of the cytoskeleton and cell growth but not for cell proliferation or growth rate. Required specifically for the microtubule-based basal transport of lipid droplets. Plays a partially redundant function downstream of Raf in cell fate specification in the developing eye. Pair-rule protein that regulates embryonic cellularization, gastrulation and segmentation.</text>
</comment>
<feature type="compositionally biased region" description="Polar residues" evidence="13">
    <location>
        <begin position="820"/>
        <end position="829"/>
    </location>
</feature>
<evidence type="ECO:0000256" key="2">
    <source>
        <dbReference type="ARBA" id="ARBA00007354"/>
    </source>
</evidence>
<feature type="compositionally biased region" description="Low complexity" evidence="13">
    <location>
        <begin position="894"/>
        <end position="920"/>
    </location>
</feature>
<feature type="domain" description="AF4/FMR2 C-terminal homology" evidence="14">
    <location>
        <begin position="995"/>
        <end position="1127"/>
    </location>
</feature>
<evidence type="ECO:0000256" key="1">
    <source>
        <dbReference type="ARBA" id="ARBA00004123"/>
    </source>
</evidence>
<feature type="compositionally biased region" description="Basic and acidic residues" evidence="13">
    <location>
        <begin position="839"/>
        <end position="848"/>
    </location>
</feature>
<keyword evidence="6" id="KW-0562">Pair-rule protein</keyword>
<proteinExistence type="inferred from homology"/>
<comment type="similarity">
    <text evidence="2">Belongs to the AF4 family.</text>
</comment>
<reference evidence="15" key="1">
    <citation type="submission" date="2022-11" db="EMBL/GenBank/DDBJ databases">
        <title>Centuries of genome instability and evolution in soft-shell clam transmissible cancer (bioRxiv).</title>
        <authorList>
            <person name="Hart S.F.M."/>
            <person name="Yonemitsu M.A."/>
            <person name="Giersch R.M."/>
            <person name="Beal B.F."/>
            <person name="Arriagada G."/>
            <person name="Davis B.W."/>
            <person name="Ostrander E.A."/>
            <person name="Goff S.P."/>
            <person name="Metzger M.J."/>
        </authorList>
    </citation>
    <scope>NUCLEOTIDE SEQUENCE</scope>
    <source>
        <strain evidence="15">MELC-2E11</strain>
        <tissue evidence="15">Siphon/mantle</tissue>
    </source>
</reference>
<evidence type="ECO:0000256" key="7">
    <source>
        <dbReference type="ARBA" id="ARBA00023015"/>
    </source>
</evidence>
<feature type="domain" description="AF4/FMR2 C-terminal homology" evidence="14">
    <location>
        <begin position="1133"/>
        <end position="1212"/>
    </location>
</feature>
<dbReference type="InterPro" id="IPR043640">
    <property type="entry name" value="AF4/FMR2_CHD"/>
</dbReference>
<feature type="compositionally biased region" description="Low complexity" evidence="13">
    <location>
        <begin position="131"/>
        <end position="148"/>
    </location>
</feature>
<dbReference type="EMBL" id="CP111014">
    <property type="protein sequence ID" value="WAQ99908.1"/>
    <property type="molecule type" value="Genomic_DNA"/>
</dbReference>
<dbReference type="Pfam" id="PF18876">
    <property type="entry name" value="AFF4_CHD"/>
    <property type="match status" value="2"/>
</dbReference>
<feature type="compositionally biased region" description="Polar residues" evidence="13">
    <location>
        <begin position="185"/>
        <end position="213"/>
    </location>
</feature>
<feature type="region of interest" description="Disordered" evidence="13">
    <location>
        <begin position="493"/>
        <end position="561"/>
    </location>
</feature>
<evidence type="ECO:0000313" key="15">
    <source>
        <dbReference type="EMBL" id="WAQ99908.1"/>
    </source>
</evidence>
<feature type="region of interest" description="Disordered" evidence="13">
    <location>
        <begin position="660"/>
        <end position="980"/>
    </location>
</feature>
<keyword evidence="10" id="KW-0539">Nucleus</keyword>
<feature type="compositionally biased region" description="Polar residues" evidence="13">
    <location>
        <begin position="697"/>
        <end position="720"/>
    </location>
</feature>
<keyword evidence="9" id="KW-0804">Transcription</keyword>
<keyword evidence="8" id="KW-0238">DNA-binding</keyword>
<evidence type="ECO:0000256" key="5">
    <source>
        <dbReference type="ARBA" id="ARBA00022553"/>
    </source>
</evidence>
<evidence type="ECO:0000256" key="10">
    <source>
        <dbReference type="ARBA" id="ARBA00023242"/>
    </source>
</evidence>
<evidence type="ECO:0000256" key="6">
    <source>
        <dbReference type="ARBA" id="ARBA00022788"/>
    </source>
</evidence>
<evidence type="ECO:0000256" key="8">
    <source>
        <dbReference type="ARBA" id="ARBA00023125"/>
    </source>
</evidence>
<feature type="compositionally biased region" description="Polar residues" evidence="13">
    <location>
        <begin position="853"/>
        <end position="868"/>
    </location>
</feature>
<keyword evidence="5" id="KW-0597">Phosphoprotein</keyword>
<gene>
    <name evidence="15" type="ORF">MAR_024281</name>
</gene>
<evidence type="ECO:0000256" key="9">
    <source>
        <dbReference type="ARBA" id="ARBA00023163"/>
    </source>
</evidence>
<dbReference type="InterPro" id="IPR007797">
    <property type="entry name" value="AF4/FMR2"/>
</dbReference>
<feature type="region of interest" description="Disordered" evidence="13">
    <location>
        <begin position="185"/>
        <end position="222"/>
    </location>
</feature>
<accession>A0ABY7DSM8</accession>
<sequence length="1215" mass="134028">MAHKDDVYANSSRNMSETDADDFVKVRHALGSFEAAEGLFKHGAFGIERQPPTPLPGDKKRKSFPTVPPPSSKPREGGGSSLQKSDTRKQSDSTVRSGSDTRVKPEVKPDPGKRLSNETSSVHKHDQKPAQQSVNSNQKTSSSSSQKVPKPDSVKQTPVLHSSNKNPVVIKREPVLETFNQKYVVQSKGESSKTATKSAPSLTSKAPETSTESRPVLKEKEGYKNVNGRIKPRPQLHIPENVEEMLMEFDVPQPLTAIQTPFKEKEPKFPFQVTVTAFSSSSCSVVVFYMCLVFQSNGVLGILHFLCPWFLLRYSDIPYVPSYYTKFYSVLDSPCSILVINMCLVFYTKSCSVRDSPCGILVFHMCLVFYTKSCSVRDSPCSILVINMCLVFYTKSCSVRDSPCGILVFHMCLVLYTKSCSVRDSPCSILVFHMCLVLYTKPYSESNKADQAKTDLFLGAGAGSNVRGEDLGGKGPRGAPVMLSPVQSRVVEEIQEKDTSSSDDDSASESGTDDSNDDDEQAHDSVEPARTHQEPSGKKITGPDPPRVGPGSRGPMAPDKTQQGFVKSLFGATKIEIFKRCGENNEMRIGGNNKTVEAVGKDKFIKKSLNLLAFPYLVKVYIWISGRKVDRMWGQFCELMAAQTRTHQGQRQMPVLERMDTYSGRSSSDSSSSDSGDSSDGESDRDSDNEGPVGHVQVTTPAQKSASPEYGTETTPSPQSGKWKLDNFLQKGPQSLLNGKPPSVEAPPSDKSEDHFDGDRHFDALPVREPTKHSESEESSDSESASSSSGSSSSTSSDSDNDSEVENESSKPLSPIHDYNTASNHSLHQSPPDVKKRKLDSSRNDDSKRRRTLPSSPFKQSTPVQNSEPVAISPVEERGGSRLPGSVKRERHNSGSSQHSTRSHASTHSLASTHSRASSRGNKRPKVAANPGTATVVAPSPATIKDLKPTLPSIDRSDRALNSQSVPVDTSQHNGVLRGPPVVRGGFSLLEHHKDDERLLSADEYHNRGRKFKYQAEDMDAGLVKNLIYLESVLCFIQSGCAMERNNIPADATKMYKDTQAFVAHQYHQFELAQRSPQNPDKPEHKLARIQSLLFMRLYSLKKKETLKLKQILEEHHKKGSDQTPSKLCNGTSGGVPPGSIVVSQRIHSITQKYFSNANYLIQAHNYWEMADDKVTDDIREFFIELDHECGPLTLHSSIQHLVRYVRLAISHIHV</sequence>
<evidence type="ECO:0000256" key="12">
    <source>
        <dbReference type="ARBA" id="ARBA00032149"/>
    </source>
</evidence>
<evidence type="ECO:0000256" key="3">
    <source>
        <dbReference type="ARBA" id="ARBA00021888"/>
    </source>
</evidence>
<name>A0ABY7DSM8_MYAAR</name>
<feature type="compositionally biased region" description="Polar residues" evidence="13">
    <location>
        <begin position="960"/>
        <end position="974"/>
    </location>
</feature>
<dbReference type="Proteomes" id="UP001164746">
    <property type="component" value="Chromosome 3"/>
</dbReference>
<organism evidence="15 16">
    <name type="scientific">Mya arenaria</name>
    <name type="common">Soft-shell clam</name>
    <dbReference type="NCBI Taxonomy" id="6604"/>
    <lineage>
        <taxon>Eukaryota</taxon>
        <taxon>Metazoa</taxon>
        <taxon>Spiralia</taxon>
        <taxon>Lophotrochozoa</taxon>
        <taxon>Mollusca</taxon>
        <taxon>Bivalvia</taxon>
        <taxon>Autobranchia</taxon>
        <taxon>Heteroconchia</taxon>
        <taxon>Euheterodonta</taxon>
        <taxon>Imparidentia</taxon>
        <taxon>Neoheterodontei</taxon>
        <taxon>Myida</taxon>
        <taxon>Myoidea</taxon>
        <taxon>Myidae</taxon>
        <taxon>Mya</taxon>
    </lineage>
</organism>
<comment type="subcellular location">
    <subcellularLocation>
        <location evidence="1">Nucleus</location>
    </subcellularLocation>
</comment>
<feature type="compositionally biased region" description="Low complexity" evidence="13">
    <location>
        <begin position="782"/>
        <end position="798"/>
    </location>
</feature>
<keyword evidence="4" id="KW-0217">Developmental protein</keyword>
<evidence type="ECO:0000256" key="13">
    <source>
        <dbReference type="SAM" id="MobiDB-lite"/>
    </source>
</evidence>
<keyword evidence="16" id="KW-1185">Reference proteome</keyword>